<dbReference type="InterPro" id="IPR036259">
    <property type="entry name" value="MFS_trans_sf"/>
</dbReference>
<feature type="transmembrane region" description="Helical" evidence="5">
    <location>
        <begin position="268"/>
        <end position="291"/>
    </location>
</feature>
<feature type="transmembrane region" description="Helical" evidence="5">
    <location>
        <begin position="109"/>
        <end position="129"/>
    </location>
</feature>
<dbReference type="Proteomes" id="UP000198725">
    <property type="component" value="Unassembled WGS sequence"/>
</dbReference>
<feature type="transmembrane region" description="Helical" evidence="5">
    <location>
        <begin position="204"/>
        <end position="223"/>
    </location>
</feature>
<dbReference type="CDD" id="cd17393">
    <property type="entry name" value="MFS_MosC_like"/>
    <property type="match status" value="1"/>
</dbReference>
<dbReference type="PROSITE" id="PS50850">
    <property type="entry name" value="MFS"/>
    <property type="match status" value="1"/>
</dbReference>
<dbReference type="InterPro" id="IPR011701">
    <property type="entry name" value="MFS"/>
</dbReference>
<feature type="transmembrane region" description="Helical" evidence="5">
    <location>
        <begin position="360"/>
        <end position="379"/>
    </location>
</feature>
<dbReference type="Pfam" id="PF07690">
    <property type="entry name" value="MFS_1"/>
    <property type="match status" value="1"/>
</dbReference>
<comment type="subcellular location">
    <subcellularLocation>
        <location evidence="1">Membrane</location>
        <topology evidence="1">Multi-pass membrane protein</topology>
    </subcellularLocation>
</comment>
<name>A0A1I4EAI0_9GAMM</name>
<gene>
    <name evidence="7" type="ORF">SAMN05192579_11166</name>
</gene>
<feature type="transmembrane region" description="Helical" evidence="5">
    <location>
        <begin position="303"/>
        <end position="322"/>
    </location>
</feature>
<organism evidence="7 8">
    <name type="scientific">Rhodanobacter glycinis</name>
    <dbReference type="NCBI Taxonomy" id="582702"/>
    <lineage>
        <taxon>Bacteria</taxon>
        <taxon>Pseudomonadati</taxon>
        <taxon>Pseudomonadota</taxon>
        <taxon>Gammaproteobacteria</taxon>
        <taxon>Lysobacterales</taxon>
        <taxon>Rhodanobacteraceae</taxon>
        <taxon>Rhodanobacter</taxon>
    </lineage>
</organism>
<evidence type="ECO:0000313" key="8">
    <source>
        <dbReference type="Proteomes" id="UP000198725"/>
    </source>
</evidence>
<feature type="transmembrane region" description="Helical" evidence="5">
    <location>
        <begin position="391"/>
        <end position="414"/>
    </location>
</feature>
<dbReference type="InterPro" id="IPR020846">
    <property type="entry name" value="MFS_dom"/>
</dbReference>
<accession>A0A1I4EAI0</accession>
<dbReference type="PANTHER" id="PTHR23514:SF13">
    <property type="entry name" value="INNER MEMBRANE PROTEIN YBJJ"/>
    <property type="match status" value="1"/>
</dbReference>
<dbReference type="PANTHER" id="PTHR23514">
    <property type="entry name" value="BYPASS OF STOP CODON PROTEIN 6"/>
    <property type="match status" value="1"/>
</dbReference>
<dbReference type="GO" id="GO:0022857">
    <property type="term" value="F:transmembrane transporter activity"/>
    <property type="evidence" value="ECO:0007669"/>
    <property type="project" value="InterPro"/>
</dbReference>
<keyword evidence="4 5" id="KW-0472">Membrane</keyword>
<sequence>MTWPSIGFAGQAGIRGLRRQDDGIGFTPDTVPERVDLLHVFARLYTFYRGDSVESAVPSSNVAMAVGEGRRLAPAIRATRLIFLAAGIGVSAWAPMVPYVKTRLGLDDATLGLVLLAFGGGSMVSMPLVGFLTHHFGSRKVIVVGGLLTCVALPLLTLAPHALALALALLYFGAALGAVDVAMNAHAVEVERRAARPLMSGFHGLFSIGGLGGAAGMSLLLALGASMTMAATIVSLLLLAVVLTQWSSLLDEVAGAAHRPAFSMPRGAVFLLGFLCFISFLAEGSMLDWSAVLLRDSRGFSEASAGIGYAMFSVAMALGRLSGDRAVARFGPVLTVRFGACAAAAGFLMATLLAWPWASLAGFVLVGLGAANIVPVMFGAAGRLPGTSPGIAIATVTTLGYAGLLCGPALVGFVAHVSSLPLALAAVGAMLLLTAASARVVKS</sequence>
<feature type="transmembrane region" description="Helical" evidence="5">
    <location>
        <begin position="165"/>
        <end position="183"/>
    </location>
</feature>
<evidence type="ECO:0000256" key="2">
    <source>
        <dbReference type="ARBA" id="ARBA00022692"/>
    </source>
</evidence>
<feature type="transmembrane region" description="Helical" evidence="5">
    <location>
        <begin position="334"/>
        <end position="354"/>
    </location>
</feature>
<reference evidence="8" key="1">
    <citation type="submission" date="2016-10" db="EMBL/GenBank/DDBJ databases">
        <authorList>
            <person name="Varghese N."/>
            <person name="Submissions S."/>
        </authorList>
    </citation>
    <scope>NUCLEOTIDE SEQUENCE [LARGE SCALE GENOMIC DNA]</scope>
    <source>
        <strain evidence="8">MO64</strain>
    </source>
</reference>
<keyword evidence="2 5" id="KW-0812">Transmembrane</keyword>
<proteinExistence type="predicted"/>
<dbReference type="InterPro" id="IPR051788">
    <property type="entry name" value="MFS_Transporter"/>
</dbReference>
<keyword evidence="3 5" id="KW-1133">Transmembrane helix</keyword>
<feature type="domain" description="Major facilitator superfamily (MFS) profile" evidence="6">
    <location>
        <begin position="75"/>
        <end position="443"/>
    </location>
</feature>
<dbReference type="EMBL" id="FOSR01000011">
    <property type="protein sequence ID" value="SFL01376.1"/>
    <property type="molecule type" value="Genomic_DNA"/>
</dbReference>
<dbReference type="SUPFAM" id="SSF103473">
    <property type="entry name" value="MFS general substrate transporter"/>
    <property type="match status" value="1"/>
</dbReference>
<dbReference type="AlphaFoldDB" id="A0A1I4EAI0"/>
<protein>
    <submittedName>
        <fullName evidence="7">Predicted arabinose efflux permease, MFS family</fullName>
    </submittedName>
</protein>
<evidence type="ECO:0000256" key="1">
    <source>
        <dbReference type="ARBA" id="ARBA00004141"/>
    </source>
</evidence>
<feature type="transmembrane region" description="Helical" evidence="5">
    <location>
        <begin position="78"/>
        <end position="97"/>
    </location>
</feature>
<evidence type="ECO:0000256" key="4">
    <source>
        <dbReference type="ARBA" id="ARBA00023136"/>
    </source>
</evidence>
<evidence type="ECO:0000256" key="3">
    <source>
        <dbReference type="ARBA" id="ARBA00022989"/>
    </source>
</evidence>
<feature type="transmembrane region" description="Helical" evidence="5">
    <location>
        <begin position="141"/>
        <end position="159"/>
    </location>
</feature>
<evidence type="ECO:0000313" key="7">
    <source>
        <dbReference type="EMBL" id="SFL01376.1"/>
    </source>
</evidence>
<dbReference type="GO" id="GO:0016020">
    <property type="term" value="C:membrane"/>
    <property type="evidence" value="ECO:0007669"/>
    <property type="project" value="UniProtKB-SubCell"/>
</dbReference>
<keyword evidence="8" id="KW-1185">Reference proteome</keyword>
<feature type="transmembrane region" description="Helical" evidence="5">
    <location>
        <begin position="420"/>
        <end position="441"/>
    </location>
</feature>
<feature type="transmembrane region" description="Helical" evidence="5">
    <location>
        <begin position="229"/>
        <end position="247"/>
    </location>
</feature>
<evidence type="ECO:0000259" key="6">
    <source>
        <dbReference type="PROSITE" id="PS50850"/>
    </source>
</evidence>
<evidence type="ECO:0000256" key="5">
    <source>
        <dbReference type="SAM" id="Phobius"/>
    </source>
</evidence>
<dbReference type="Gene3D" id="1.20.1250.20">
    <property type="entry name" value="MFS general substrate transporter like domains"/>
    <property type="match status" value="2"/>
</dbReference>